<evidence type="ECO:0000256" key="10">
    <source>
        <dbReference type="ARBA" id="ARBA00022801"/>
    </source>
</evidence>
<keyword evidence="10 17" id="KW-0378">Hydrolase</keyword>
<dbReference type="PANTHER" id="PTHR30231">
    <property type="entry name" value="DNA POLYMERASE III SUBUNIT EPSILON"/>
    <property type="match status" value="1"/>
</dbReference>
<gene>
    <name evidence="17 20" type="primary">dnaQ</name>
    <name evidence="20" type="ORF">PsB1_0798</name>
</gene>
<dbReference type="RefSeq" id="WP_320412716.1">
    <property type="nucleotide sequence ID" value="NZ_BPFZ01000004.1"/>
</dbReference>
<comment type="cofactor">
    <cofactor evidence="2 17">
        <name>Mg(2+)</name>
        <dbReference type="ChEBI" id="CHEBI:18420"/>
    </cofactor>
</comment>
<sequence length="244" mass="27166">MREIVFDTETTGTDPERGDRIVEIGCVELIDLVPTGLTFHRYVNPERDIPAEVVRVHGLTAELLADKPVFGAPEVVDELLDFIGDAPLVAHNAEFDRRFLNGELARLGRPTIAKERCVDTLLIARKKYPGAPASLDALCRRLNIDLSSRDKHGALLDAQLLAAVYLELKGGRERRLNFLDPIEAAKPSQTRQNSPLEAPQPRQTRVRPKPLEPLSTPEEHQAHAAFLLSIGPETVWSRLRVTPD</sequence>
<dbReference type="InterPro" id="IPR012337">
    <property type="entry name" value="RNaseH-like_sf"/>
</dbReference>
<evidence type="ECO:0000256" key="15">
    <source>
        <dbReference type="ARBA" id="ARBA00025483"/>
    </source>
</evidence>
<dbReference type="PANTHER" id="PTHR30231:SF41">
    <property type="entry name" value="DNA POLYMERASE III SUBUNIT EPSILON"/>
    <property type="match status" value="1"/>
</dbReference>
<keyword evidence="13 17" id="KW-0239">DNA-directed DNA polymerase</keyword>
<dbReference type="SUPFAM" id="SSF53098">
    <property type="entry name" value="Ribonuclease H-like"/>
    <property type="match status" value="1"/>
</dbReference>
<dbReference type="Pfam" id="PF00929">
    <property type="entry name" value="RNase_T"/>
    <property type="match status" value="1"/>
</dbReference>
<accession>A0ABQ4PUI7</accession>
<dbReference type="NCBIfam" id="NF004316">
    <property type="entry name" value="PRK05711.1"/>
    <property type="match status" value="1"/>
</dbReference>
<proteinExistence type="predicted"/>
<comment type="catalytic activity">
    <reaction evidence="16 17">
        <text>DNA(n) + a 2'-deoxyribonucleoside 5'-triphosphate = DNA(n+1) + diphosphate</text>
        <dbReference type="Rhea" id="RHEA:22508"/>
        <dbReference type="Rhea" id="RHEA-COMP:17339"/>
        <dbReference type="Rhea" id="RHEA-COMP:17340"/>
        <dbReference type="ChEBI" id="CHEBI:33019"/>
        <dbReference type="ChEBI" id="CHEBI:61560"/>
        <dbReference type="ChEBI" id="CHEBI:173112"/>
        <dbReference type="EC" id="2.7.7.7"/>
    </reaction>
</comment>
<dbReference type="CDD" id="cd06131">
    <property type="entry name" value="DNA_pol_III_epsilon_Ecoli_like"/>
    <property type="match status" value="1"/>
</dbReference>
<keyword evidence="5 17" id="KW-0808">Transferase</keyword>
<evidence type="ECO:0000256" key="1">
    <source>
        <dbReference type="ARBA" id="ARBA00001936"/>
    </source>
</evidence>
<comment type="function">
    <text evidence="15 17">DNA polymerase III is a complex, multichain enzyme responsible for most of the replicative synthesis in bacteria. The epsilon subunit contain the editing function and is a proofreading 3'-5' exonuclease.</text>
</comment>
<evidence type="ECO:0000256" key="8">
    <source>
        <dbReference type="ARBA" id="ARBA00022722"/>
    </source>
</evidence>
<evidence type="ECO:0000256" key="6">
    <source>
        <dbReference type="ARBA" id="ARBA00022695"/>
    </source>
</evidence>
<evidence type="ECO:0000256" key="4">
    <source>
        <dbReference type="ARBA" id="ARBA00020352"/>
    </source>
</evidence>
<dbReference type="EMBL" id="BPFZ01000004">
    <property type="protein sequence ID" value="GIU66644.1"/>
    <property type="molecule type" value="Genomic_DNA"/>
</dbReference>
<name>A0ABQ4PUI7_9PROT</name>
<dbReference type="Proteomes" id="UP001161064">
    <property type="component" value="Unassembled WGS sequence"/>
</dbReference>
<feature type="region of interest" description="Disordered" evidence="18">
    <location>
        <begin position="183"/>
        <end position="218"/>
    </location>
</feature>
<evidence type="ECO:0000259" key="19">
    <source>
        <dbReference type="SMART" id="SM00479"/>
    </source>
</evidence>
<keyword evidence="8 17" id="KW-0540">Nuclease</keyword>
<evidence type="ECO:0000256" key="12">
    <source>
        <dbReference type="ARBA" id="ARBA00022842"/>
    </source>
</evidence>
<evidence type="ECO:0000256" key="17">
    <source>
        <dbReference type="RuleBase" id="RU364087"/>
    </source>
</evidence>
<evidence type="ECO:0000256" key="7">
    <source>
        <dbReference type="ARBA" id="ARBA00022705"/>
    </source>
</evidence>
<dbReference type="InterPro" id="IPR006054">
    <property type="entry name" value="DnaQ"/>
</dbReference>
<evidence type="ECO:0000256" key="3">
    <source>
        <dbReference type="ARBA" id="ARBA00012417"/>
    </source>
</evidence>
<dbReference type="InterPro" id="IPR036397">
    <property type="entry name" value="RNaseH_sf"/>
</dbReference>
<dbReference type="NCBIfam" id="TIGR01406">
    <property type="entry name" value="dnaQ_proteo"/>
    <property type="match status" value="1"/>
</dbReference>
<comment type="caution">
    <text evidence="20">The sequence shown here is derived from an EMBL/GenBank/DDBJ whole genome shotgun (WGS) entry which is preliminary data.</text>
</comment>
<keyword evidence="7 17" id="KW-0235">DNA replication</keyword>
<keyword evidence="6 17" id="KW-0548">Nucleotidyltransferase</keyword>
<dbReference type="SMART" id="SM00479">
    <property type="entry name" value="EXOIII"/>
    <property type="match status" value="1"/>
</dbReference>
<evidence type="ECO:0000256" key="11">
    <source>
        <dbReference type="ARBA" id="ARBA00022839"/>
    </source>
</evidence>
<reference evidence="20" key="1">
    <citation type="submission" date="2021-05" db="EMBL/GenBank/DDBJ databases">
        <authorList>
            <person name="Tanabe Y."/>
        </authorList>
    </citation>
    <scope>NUCLEOTIDE SEQUENCE</scope>
    <source>
        <strain evidence="20">BOTRYCO-1</strain>
    </source>
</reference>
<evidence type="ECO:0000313" key="21">
    <source>
        <dbReference type="Proteomes" id="UP001161064"/>
    </source>
</evidence>
<dbReference type="InterPro" id="IPR006309">
    <property type="entry name" value="DnaQ_proteo"/>
</dbReference>
<evidence type="ECO:0000256" key="14">
    <source>
        <dbReference type="ARBA" id="ARBA00023211"/>
    </source>
</evidence>
<feature type="domain" description="Exonuclease" evidence="19">
    <location>
        <begin position="2"/>
        <end position="174"/>
    </location>
</feature>
<evidence type="ECO:0000256" key="18">
    <source>
        <dbReference type="SAM" id="MobiDB-lite"/>
    </source>
</evidence>
<evidence type="ECO:0000256" key="13">
    <source>
        <dbReference type="ARBA" id="ARBA00022932"/>
    </source>
</evidence>
<keyword evidence="14 17" id="KW-0464">Manganese</keyword>
<dbReference type="InterPro" id="IPR013520">
    <property type="entry name" value="Ribonucl_H"/>
</dbReference>
<evidence type="ECO:0000256" key="16">
    <source>
        <dbReference type="ARBA" id="ARBA00049244"/>
    </source>
</evidence>
<evidence type="ECO:0000313" key="20">
    <source>
        <dbReference type="EMBL" id="GIU66644.1"/>
    </source>
</evidence>
<evidence type="ECO:0000256" key="9">
    <source>
        <dbReference type="ARBA" id="ARBA00022723"/>
    </source>
</evidence>
<evidence type="ECO:0000256" key="5">
    <source>
        <dbReference type="ARBA" id="ARBA00022679"/>
    </source>
</evidence>
<comment type="cofactor">
    <cofactor evidence="1 17">
        <name>Mn(2+)</name>
        <dbReference type="ChEBI" id="CHEBI:29035"/>
    </cofactor>
</comment>
<dbReference type="NCBIfam" id="TIGR00573">
    <property type="entry name" value="dnaq"/>
    <property type="match status" value="1"/>
</dbReference>
<dbReference type="Gene3D" id="3.30.420.10">
    <property type="entry name" value="Ribonuclease H-like superfamily/Ribonuclease H"/>
    <property type="match status" value="1"/>
</dbReference>
<reference evidence="20" key="2">
    <citation type="journal article" date="2023" name="ISME Commun">
        <title>Characterization of a bloom-associated alphaproteobacterial lineage, 'Candidatus Phycosocius': insights into freshwater algal-bacterial interactions.</title>
        <authorList>
            <person name="Tanabe Y."/>
            <person name="Yamaguchi H."/>
            <person name="Yoshida M."/>
            <person name="Kai A."/>
            <person name="Okazaki Y."/>
        </authorList>
    </citation>
    <scope>NUCLEOTIDE SEQUENCE</scope>
    <source>
        <strain evidence="20">BOTRYCO-1</strain>
    </source>
</reference>
<keyword evidence="11 17" id="KW-0269">Exonuclease</keyword>
<comment type="subunit">
    <text evidence="17">DNA polymerase III contains a core (composed of alpha, epsilon and theta chains) that associates with a tau subunit. This core dimerizes to form the POLIII' complex. PolIII' associates with the gamma complex (composed of gamma, delta, delta', psi and chi chains) and with the beta chain to form the complete DNA polymerase III complex.</text>
</comment>
<protein>
    <recommendedName>
        <fullName evidence="4 17">DNA polymerase III subunit epsilon</fullName>
        <ecNumber evidence="3 17">2.7.7.7</ecNumber>
    </recommendedName>
</protein>
<keyword evidence="12 17" id="KW-0460">Magnesium</keyword>
<keyword evidence="9 17" id="KW-0479">Metal-binding</keyword>
<keyword evidence="21" id="KW-1185">Reference proteome</keyword>
<evidence type="ECO:0000256" key="2">
    <source>
        <dbReference type="ARBA" id="ARBA00001946"/>
    </source>
</evidence>
<organism evidence="20 21">
    <name type="scientific">Candidatus Phycosocius spiralis</name>
    <dbReference type="NCBI Taxonomy" id="2815099"/>
    <lineage>
        <taxon>Bacteria</taxon>
        <taxon>Pseudomonadati</taxon>
        <taxon>Pseudomonadota</taxon>
        <taxon>Alphaproteobacteria</taxon>
        <taxon>Caulobacterales</taxon>
        <taxon>Caulobacterales incertae sedis</taxon>
        <taxon>Candidatus Phycosocius</taxon>
    </lineage>
</organism>
<dbReference type="EC" id="2.7.7.7" evidence="3 17"/>